<sequence>MSSSERVYSVNLEKIINDYTWNRFRKTKHLLRRPFCRKSNYYIDINWGYADFKHDTVRFDIRPYSTIALPGEIATGSAEASPSKQQGVDKDGNKNVVLYKSKYENRTPLDQQYTFTTTRETKASCNVEFQETYTKGAECNIEIKVPGDIVTIGAGLSGELSVTKTKSETFEETITWEVNTQINVAKGHTAEATVVVSERNSMADFEVKSTMSLPDGKDMPVSVRRISDDAIVYTDIINDLAPVFSEVAKENPNVELVKWKDQKRGMLRSNVILTTHGTCKSVSWKNQNVHVNSTAIVNEDPDSTLAEDGDET</sequence>
<comment type="caution">
    <text evidence="1">The sequence shown here is derived from an EMBL/GenBank/DDBJ whole genome shotgun (WGS) entry which is preliminary data.</text>
</comment>
<reference evidence="1 2" key="1">
    <citation type="journal article" date="2017" name="Nat. Ecol. Evol.">
        <title>Scallop genome provides insights into evolution of bilaterian karyotype and development.</title>
        <authorList>
            <person name="Wang S."/>
            <person name="Zhang J."/>
            <person name="Jiao W."/>
            <person name="Li J."/>
            <person name="Xun X."/>
            <person name="Sun Y."/>
            <person name="Guo X."/>
            <person name="Huan P."/>
            <person name="Dong B."/>
            <person name="Zhang L."/>
            <person name="Hu X."/>
            <person name="Sun X."/>
            <person name="Wang J."/>
            <person name="Zhao C."/>
            <person name="Wang Y."/>
            <person name="Wang D."/>
            <person name="Huang X."/>
            <person name="Wang R."/>
            <person name="Lv J."/>
            <person name="Li Y."/>
            <person name="Zhang Z."/>
            <person name="Liu B."/>
            <person name="Lu W."/>
            <person name="Hui Y."/>
            <person name="Liang J."/>
            <person name="Zhou Z."/>
            <person name="Hou R."/>
            <person name="Li X."/>
            <person name="Liu Y."/>
            <person name="Li H."/>
            <person name="Ning X."/>
            <person name="Lin Y."/>
            <person name="Zhao L."/>
            <person name="Xing Q."/>
            <person name="Dou J."/>
            <person name="Li Y."/>
            <person name="Mao J."/>
            <person name="Guo H."/>
            <person name="Dou H."/>
            <person name="Li T."/>
            <person name="Mu C."/>
            <person name="Jiang W."/>
            <person name="Fu Q."/>
            <person name="Fu X."/>
            <person name="Miao Y."/>
            <person name="Liu J."/>
            <person name="Yu Q."/>
            <person name="Li R."/>
            <person name="Liao H."/>
            <person name="Li X."/>
            <person name="Kong Y."/>
            <person name="Jiang Z."/>
            <person name="Chourrout D."/>
            <person name="Li R."/>
            <person name="Bao Z."/>
        </authorList>
    </citation>
    <scope>NUCLEOTIDE SEQUENCE [LARGE SCALE GENOMIC DNA]</scope>
    <source>
        <strain evidence="1 2">PY_sf001</strain>
    </source>
</reference>
<protein>
    <submittedName>
        <fullName evidence="1">Uncharacterized protein</fullName>
    </submittedName>
</protein>
<evidence type="ECO:0000313" key="2">
    <source>
        <dbReference type="Proteomes" id="UP000242188"/>
    </source>
</evidence>
<dbReference type="PANTHER" id="PTHR39369:SF6">
    <property type="entry name" value="LIN-24 (TWENTY-FOUR) LIKE"/>
    <property type="match status" value="1"/>
</dbReference>
<gene>
    <name evidence="1" type="ORF">KP79_PYT13006</name>
</gene>
<dbReference type="EMBL" id="NEDP02004225">
    <property type="protein sequence ID" value="OWF46264.1"/>
    <property type="molecule type" value="Genomic_DNA"/>
</dbReference>
<dbReference type="SUPFAM" id="SSF56973">
    <property type="entry name" value="Aerolisin/ETX pore-forming domain"/>
    <property type="match status" value="1"/>
</dbReference>
<accession>A0A210QC05</accession>
<dbReference type="PANTHER" id="PTHR39369">
    <property type="entry name" value="LIN-24 (TWENTY-FOUR) LIKE"/>
    <property type="match status" value="1"/>
</dbReference>
<name>A0A210QC05_MIZYE</name>
<keyword evidence="2" id="KW-1185">Reference proteome</keyword>
<evidence type="ECO:0000313" key="1">
    <source>
        <dbReference type="EMBL" id="OWF46264.1"/>
    </source>
</evidence>
<dbReference type="OrthoDB" id="5819442at2759"/>
<dbReference type="Gene3D" id="2.170.15.10">
    <property type="entry name" value="Proaerolysin, chain A, domain 3"/>
    <property type="match status" value="1"/>
</dbReference>
<organism evidence="1 2">
    <name type="scientific">Mizuhopecten yessoensis</name>
    <name type="common">Japanese scallop</name>
    <name type="synonym">Patinopecten yessoensis</name>
    <dbReference type="NCBI Taxonomy" id="6573"/>
    <lineage>
        <taxon>Eukaryota</taxon>
        <taxon>Metazoa</taxon>
        <taxon>Spiralia</taxon>
        <taxon>Lophotrochozoa</taxon>
        <taxon>Mollusca</taxon>
        <taxon>Bivalvia</taxon>
        <taxon>Autobranchia</taxon>
        <taxon>Pteriomorphia</taxon>
        <taxon>Pectinida</taxon>
        <taxon>Pectinoidea</taxon>
        <taxon>Pectinidae</taxon>
        <taxon>Mizuhopecten</taxon>
    </lineage>
</organism>
<proteinExistence type="predicted"/>
<dbReference type="CDD" id="cd20237">
    <property type="entry name" value="PFM_LIN24-like"/>
    <property type="match status" value="1"/>
</dbReference>
<dbReference type="Proteomes" id="UP000242188">
    <property type="component" value="Unassembled WGS sequence"/>
</dbReference>
<dbReference type="AlphaFoldDB" id="A0A210QC05"/>